<protein>
    <submittedName>
        <fullName evidence="5">AraC-like DNA-binding protein</fullName>
    </submittedName>
</protein>
<gene>
    <name evidence="5" type="ORF">HNR50_002612</name>
</gene>
<keyword evidence="3" id="KW-0804">Transcription</keyword>
<dbReference type="SMART" id="SM00342">
    <property type="entry name" value="HTH_ARAC"/>
    <property type="match status" value="1"/>
</dbReference>
<dbReference type="InterPro" id="IPR018062">
    <property type="entry name" value="HTH_AraC-typ_CS"/>
</dbReference>
<keyword evidence="6" id="KW-1185">Reference proteome</keyword>
<dbReference type="PROSITE" id="PS00041">
    <property type="entry name" value="HTH_ARAC_FAMILY_1"/>
    <property type="match status" value="1"/>
</dbReference>
<comment type="caution">
    <text evidence="5">The sequence shown here is derived from an EMBL/GenBank/DDBJ whole genome shotgun (WGS) entry which is preliminary data.</text>
</comment>
<dbReference type="PROSITE" id="PS01124">
    <property type="entry name" value="HTH_ARAC_FAMILY_2"/>
    <property type="match status" value="1"/>
</dbReference>
<dbReference type="GO" id="GO:0043565">
    <property type="term" value="F:sequence-specific DNA binding"/>
    <property type="evidence" value="ECO:0007669"/>
    <property type="project" value="InterPro"/>
</dbReference>
<keyword evidence="2 5" id="KW-0238">DNA-binding</keyword>
<evidence type="ECO:0000313" key="5">
    <source>
        <dbReference type="EMBL" id="MBB6480939.1"/>
    </source>
</evidence>
<dbReference type="SUPFAM" id="SSF46689">
    <property type="entry name" value="Homeodomain-like"/>
    <property type="match status" value="1"/>
</dbReference>
<proteinExistence type="predicted"/>
<dbReference type="PANTHER" id="PTHR43280">
    <property type="entry name" value="ARAC-FAMILY TRANSCRIPTIONAL REGULATOR"/>
    <property type="match status" value="1"/>
</dbReference>
<sequence>MALSSGLRGFKKQFSCHFESITFQKWNDQKKEQERTCSLIYIIEGEGALRIGDGREIPVGPGDVIQRLPGKSGLLSFNGRGSEQVVLTLPEIFYNLYERKSYDGSDEPVIHIGLHSDLVVKFRKLGQEIDQWATTRIFKVIEKSLKLITEIHATGFLVNSADEEADFWVAVRRDLCRELQNRFSLPDFAEKFSMSYSSFRQGFTKHVGMPPGVFHINQRIEQVKMLLTISSVSLKDIADRFNYPDLPSFTKQFKKITGQTPGNYIKNFKEQFGPSKLGITGEF</sequence>
<dbReference type="InterPro" id="IPR018060">
    <property type="entry name" value="HTH_AraC"/>
</dbReference>
<name>A0A841RDL1_9SPIO</name>
<feature type="domain" description="HTH araC/xylS-type" evidence="4">
    <location>
        <begin position="169"/>
        <end position="267"/>
    </location>
</feature>
<reference evidence="5 6" key="1">
    <citation type="submission" date="2020-08" db="EMBL/GenBank/DDBJ databases">
        <title>Genomic Encyclopedia of Type Strains, Phase IV (KMG-IV): sequencing the most valuable type-strain genomes for metagenomic binning, comparative biology and taxonomic classification.</title>
        <authorList>
            <person name="Goeker M."/>
        </authorList>
    </citation>
    <scope>NUCLEOTIDE SEQUENCE [LARGE SCALE GENOMIC DNA]</scope>
    <source>
        <strain evidence="5 6">DSM 2461</strain>
    </source>
</reference>
<keyword evidence="1" id="KW-0805">Transcription regulation</keyword>
<dbReference type="PANTHER" id="PTHR43280:SF2">
    <property type="entry name" value="HTH-TYPE TRANSCRIPTIONAL REGULATOR EXSA"/>
    <property type="match status" value="1"/>
</dbReference>
<dbReference type="EMBL" id="JACHGJ010000004">
    <property type="protein sequence ID" value="MBB6480939.1"/>
    <property type="molecule type" value="Genomic_DNA"/>
</dbReference>
<dbReference type="RefSeq" id="WP_184747183.1">
    <property type="nucleotide sequence ID" value="NZ_JACHGJ010000004.1"/>
</dbReference>
<dbReference type="SUPFAM" id="SSF51215">
    <property type="entry name" value="Regulatory protein AraC"/>
    <property type="match status" value="1"/>
</dbReference>
<organism evidence="5 6">
    <name type="scientific">Spirochaeta isovalerica</name>
    <dbReference type="NCBI Taxonomy" id="150"/>
    <lineage>
        <taxon>Bacteria</taxon>
        <taxon>Pseudomonadati</taxon>
        <taxon>Spirochaetota</taxon>
        <taxon>Spirochaetia</taxon>
        <taxon>Spirochaetales</taxon>
        <taxon>Spirochaetaceae</taxon>
        <taxon>Spirochaeta</taxon>
    </lineage>
</organism>
<dbReference type="InterPro" id="IPR009057">
    <property type="entry name" value="Homeodomain-like_sf"/>
</dbReference>
<dbReference type="Proteomes" id="UP000587760">
    <property type="component" value="Unassembled WGS sequence"/>
</dbReference>
<evidence type="ECO:0000256" key="1">
    <source>
        <dbReference type="ARBA" id="ARBA00023015"/>
    </source>
</evidence>
<dbReference type="Gene3D" id="1.10.10.60">
    <property type="entry name" value="Homeodomain-like"/>
    <property type="match status" value="1"/>
</dbReference>
<evidence type="ECO:0000259" key="4">
    <source>
        <dbReference type="PROSITE" id="PS01124"/>
    </source>
</evidence>
<dbReference type="GO" id="GO:0003700">
    <property type="term" value="F:DNA-binding transcription factor activity"/>
    <property type="evidence" value="ECO:0007669"/>
    <property type="project" value="InterPro"/>
</dbReference>
<dbReference type="Pfam" id="PF12833">
    <property type="entry name" value="HTH_18"/>
    <property type="match status" value="1"/>
</dbReference>
<evidence type="ECO:0000256" key="2">
    <source>
        <dbReference type="ARBA" id="ARBA00023125"/>
    </source>
</evidence>
<accession>A0A841RDL1</accession>
<dbReference type="InterPro" id="IPR037923">
    <property type="entry name" value="HTH-like"/>
</dbReference>
<evidence type="ECO:0000256" key="3">
    <source>
        <dbReference type="ARBA" id="ARBA00023163"/>
    </source>
</evidence>
<evidence type="ECO:0000313" key="6">
    <source>
        <dbReference type="Proteomes" id="UP000587760"/>
    </source>
</evidence>
<dbReference type="AlphaFoldDB" id="A0A841RDL1"/>